<reference evidence="2" key="1">
    <citation type="journal article" date="2019" name="Int. J. Syst. Evol. Microbiol.">
        <title>The Global Catalogue of Microorganisms (GCM) 10K type strain sequencing project: providing services to taxonomists for standard genome sequencing and annotation.</title>
        <authorList>
            <consortium name="The Broad Institute Genomics Platform"/>
            <consortium name="The Broad Institute Genome Sequencing Center for Infectious Disease"/>
            <person name="Wu L."/>
            <person name="Ma J."/>
        </authorList>
    </citation>
    <scope>NUCLEOTIDE SEQUENCE [LARGE SCALE GENOMIC DNA]</scope>
    <source>
        <strain evidence="2">JCM 17068</strain>
    </source>
</reference>
<proteinExistence type="predicted"/>
<dbReference type="EMBL" id="BAABCS010000018">
    <property type="protein sequence ID" value="GAA4053255.1"/>
    <property type="molecule type" value="Genomic_DNA"/>
</dbReference>
<name>A0ABP7UUD5_9FLAO</name>
<sequence length="61" mass="7067">MINAFILNRNALYCYDLTTNPSMNITKLETKLKDMVELIKTNYNRIVVVSADSYELIPLIQ</sequence>
<accession>A0ABP7UUD5</accession>
<comment type="caution">
    <text evidence="1">The sequence shown here is derived from an EMBL/GenBank/DDBJ whole genome shotgun (WGS) entry which is preliminary data.</text>
</comment>
<organism evidence="1 2">
    <name type="scientific">Flavobacterium chungnamense</name>
    <dbReference type="NCBI Taxonomy" id="706182"/>
    <lineage>
        <taxon>Bacteria</taxon>
        <taxon>Pseudomonadati</taxon>
        <taxon>Bacteroidota</taxon>
        <taxon>Flavobacteriia</taxon>
        <taxon>Flavobacteriales</taxon>
        <taxon>Flavobacteriaceae</taxon>
        <taxon>Flavobacterium</taxon>
    </lineage>
</organism>
<keyword evidence="2" id="KW-1185">Reference proteome</keyword>
<gene>
    <name evidence="1" type="ORF">GCM10022388_19540</name>
</gene>
<dbReference type="Proteomes" id="UP001500426">
    <property type="component" value="Unassembled WGS sequence"/>
</dbReference>
<protein>
    <submittedName>
        <fullName evidence="1">Uncharacterized protein</fullName>
    </submittedName>
</protein>
<evidence type="ECO:0000313" key="1">
    <source>
        <dbReference type="EMBL" id="GAA4053255.1"/>
    </source>
</evidence>
<evidence type="ECO:0000313" key="2">
    <source>
        <dbReference type="Proteomes" id="UP001500426"/>
    </source>
</evidence>